<dbReference type="InterPro" id="IPR012337">
    <property type="entry name" value="RNaseH-like_sf"/>
</dbReference>
<evidence type="ECO:0000256" key="2">
    <source>
        <dbReference type="SAM" id="MobiDB-lite"/>
    </source>
</evidence>
<proteinExistence type="predicted"/>
<dbReference type="PROSITE" id="PS50994">
    <property type="entry name" value="INTEGRASE"/>
    <property type="match status" value="1"/>
</dbReference>
<gene>
    <name evidence="4" type="ORF">L202_00393</name>
</gene>
<evidence type="ECO:0000313" key="5">
    <source>
        <dbReference type="Proteomes" id="UP000094065"/>
    </source>
</evidence>
<comment type="caution">
    <text evidence="4">The sequence shown here is derived from an EMBL/GenBank/DDBJ whole genome shotgun (WGS) entry which is preliminary data.</text>
</comment>
<feature type="domain" description="Integrase catalytic" evidence="3">
    <location>
        <begin position="112"/>
        <end position="175"/>
    </location>
</feature>
<dbReference type="EMBL" id="AWGJ01000001">
    <property type="protein sequence ID" value="ODN84443.1"/>
    <property type="molecule type" value="Genomic_DNA"/>
</dbReference>
<protein>
    <recommendedName>
        <fullName evidence="3">Integrase catalytic domain-containing protein</fullName>
    </recommendedName>
</protein>
<feature type="region of interest" description="Disordered" evidence="2">
    <location>
        <begin position="1"/>
        <end position="26"/>
    </location>
</feature>
<accession>A0A1E3I6V0</accession>
<evidence type="ECO:0000256" key="1">
    <source>
        <dbReference type="ARBA" id="ARBA00022884"/>
    </source>
</evidence>
<reference evidence="4 5" key="1">
    <citation type="submission" date="2016-06" db="EMBL/GenBank/DDBJ databases">
        <title>Evolution of pathogenesis and genome organization in the Tremellales.</title>
        <authorList>
            <person name="Cuomo C."/>
            <person name="Litvintseva A."/>
            <person name="Heitman J."/>
            <person name="Chen Y."/>
            <person name="Sun S."/>
            <person name="Springer D."/>
            <person name="Dromer F."/>
            <person name="Young S."/>
            <person name="Zeng Q."/>
            <person name="Chapman S."/>
            <person name="Gujja S."/>
            <person name="Saif S."/>
            <person name="Birren B."/>
        </authorList>
    </citation>
    <scope>NUCLEOTIDE SEQUENCE [LARGE SCALE GENOMIC DNA]</scope>
    <source>
        <strain evidence="4 5">CBS 6039</strain>
    </source>
</reference>
<dbReference type="SUPFAM" id="SSF53098">
    <property type="entry name" value="Ribonuclease H-like"/>
    <property type="match status" value="1"/>
</dbReference>
<dbReference type="InterPro" id="IPR036397">
    <property type="entry name" value="RNaseH_sf"/>
</dbReference>
<name>A0A1E3I6V0_9TREE</name>
<evidence type="ECO:0000259" key="3">
    <source>
        <dbReference type="PROSITE" id="PS50994"/>
    </source>
</evidence>
<dbReference type="AlphaFoldDB" id="A0A1E3I6V0"/>
<keyword evidence="5" id="KW-1185">Reference proteome</keyword>
<sequence length="175" mass="19068">MRNLTSPDITSSPVASGRTSHSLASSLKPSKCSLRPLGVSKVPLLCLRVNVTLQMVRNGLNLSMFDFRMPYCCLVPVLMPEGTVACQRAYHLPYGSIGPLGSSVELGSVNWGKLFDDTSSLEYLKRRSIIEQLSPVYTPQLNGVAERFNRTVGEMIGSLTSDCALGHAYWDEAAV</sequence>
<dbReference type="Gene3D" id="3.30.420.10">
    <property type="entry name" value="Ribonuclease H-like superfamily/Ribonuclease H"/>
    <property type="match status" value="1"/>
</dbReference>
<organism evidence="4 5">
    <name type="scientific">Cryptococcus amylolentus CBS 6039</name>
    <dbReference type="NCBI Taxonomy" id="1295533"/>
    <lineage>
        <taxon>Eukaryota</taxon>
        <taxon>Fungi</taxon>
        <taxon>Dikarya</taxon>
        <taxon>Basidiomycota</taxon>
        <taxon>Agaricomycotina</taxon>
        <taxon>Tremellomycetes</taxon>
        <taxon>Tremellales</taxon>
        <taxon>Cryptococcaceae</taxon>
        <taxon>Cryptococcus</taxon>
    </lineage>
</organism>
<dbReference type="GO" id="GO:0003723">
    <property type="term" value="F:RNA binding"/>
    <property type="evidence" value="ECO:0007669"/>
    <property type="project" value="UniProtKB-KW"/>
</dbReference>
<dbReference type="GO" id="GO:0005634">
    <property type="term" value="C:nucleus"/>
    <property type="evidence" value="ECO:0007669"/>
    <property type="project" value="UniProtKB-ARBA"/>
</dbReference>
<keyword evidence="1" id="KW-0694">RNA-binding</keyword>
<dbReference type="InterPro" id="IPR001584">
    <property type="entry name" value="Integrase_cat-core"/>
</dbReference>
<dbReference type="OrthoDB" id="3243429at2759"/>
<dbReference type="Proteomes" id="UP000094065">
    <property type="component" value="Unassembled WGS sequence"/>
</dbReference>
<dbReference type="GeneID" id="30151702"/>
<evidence type="ECO:0000313" key="4">
    <source>
        <dbReference type="EMBL" id="ODN84443.1"/>
    </source>
</evidence>
<dbReference type="RefSeq" id="XP_018998246.1">
    <property type="nucleotide sequence ID" value="XM_019133541.1"/>
</dbReference>
<dbReference type="GO" id="GO:0015074">
    <property type="term" value="P:DNA integration"/>
    <property type="evidence" value="ECO:0007669"/>
    <property type="project" value="InterPro"/>
</dbReference>